<proteinExistence type="predicted"/>
<dbReference type="OrthoDB" id="2139603at2"/>
<evidence type="ECO:0000313" key="2">
    <source>
        <dbReference type="Proteomes" id="UP000214746"/>
    </source>
</evidence>
<protein>
    <submittedName>
        <fullName evidence="1">Uncharacterized protein</fullName>
    </submittedName>
</protein>
<dbReference type="RefSeq" id="WP_089200396.1">
    <property type="nucleotide sequence ID" value="NZ_NHRJ02000006.1"/>
</dbReference>
<reference evidence="1" key="1">
    <citation type="submission" date="2018-06" db="EMBL/GenBank/DDBJ databases">
        <title>Paenibacillus xerothermodurans sp. nov. an extremely dry heat resistant spore forming bacterium isolated from the soil of Cape Canaveral, Florida.</title>
        <authorList>
            <person name="Seuylemezian A."/>
            <person name="Kaur N."/>
            <person name="Patil P."/>
            <person name="Patil P."/>
            <person name="Mayilraj S."/>
            <person name="Vaishampayan P."/>
        </authorList>
    </citation>
    <scope>NUCLEOTIDE SEQUENCE [LARGE SCALE GENOMIC DNA]</scope>
    <source>
        <strain evidence="1">ATCC 27380</strain>
    </source>
</reference>
<accession>A0A2W1NYN4</accession>
<dbReference type="EMBL" id="NHRJ02000006">
    <property type="protein sequence ID" value="PZE20642.1"/>
    <property type="molecule type" value="Genomic_DNA"/>
</dbReference>
<name>A0A2W1NYN4_PAEXE</name>
<organism evidence="1 2">
    <name type="scientific">Paenibacillus xerothermodurans</name>
    <dbReference type="NCBI Taxonomy" id="1977292"/>
    <lineage>
        <taxon>Bacteria</taxon>
        <taxon>Bacillati</taxon>
        <taxon>Bacillota</taxon>
        <taxon>Bacilli</taxon>
        <taxon>Bacillales</taxon>
        <taxon>Paenibacillaceae</taxon>
        <taxon>Paenibacillus</taxon>
    </lineage>
</organism>
<dbReference type="Proteomes" id="UP000214746">
    <property type="component" value="Unassembled WGS sequence"/>
</dbReference>
<evidence type="ECO:0000313" key="1">
    <source>
        <dbReference type="EMBL" id="PZE20642.1"/>
    </source>
</evidence>
<comment type="caution">
    <text evidence="1">The sequence shown here is derived from an EMBL/GenBank/DDBJ whole genome shotgun (WGS) entry which is preliminary data.</text>
</comment>
<gene>
    <name evidence="1" type="ORF">CBW46_012840</name>
</gene>
<sequence>MKTGIDLKPKDIDVLVPLEYLQEKWDFFRQTVEKMGYTLVDLREHEFRKEGFKLAFAFIEDLADFAGVDYKRLGAD</sequence>
<dbReference type="AlphaFoldDB" id="A0A2W1NYN4"/>
<keyword evidence="2" id="KW-1185">Reference proteome</keyword>